<dbReference type="InterPro" id="IPR057326">
    <property type="entry name" value="KR_dom"/>
</dbReference>
<organism evidence="5 6">
    <name type="scientific">Pedobacter psychroterrae</name>
    <dbReference type="NCBI Taxonomy" id="2530453"/>
    <lineage>
        <taxon>Bacteria</taxon>
        <taxon>Pseudomonadati</taxon>
        <taxon>Bacteroidota</taxon>
        <taxon>Sphingobacteriia</taxon>
        <taxon>Sphingobacteriales</taxon>
        <taxon>Sphingobacteriaceae</taxon>
        <taxon>Pedobacter</taxon>
    </lineage>
</organism>
<evidence type="ECO:0000256" key="2">
    <source>
        <dbReference type="ARBA" id="ARBA00023002"/>
    </source>
</evidence>
<dbReference type="Gene3D" id="3.40.50.720">
    <property type="entry name" value="NAD(P)-binding Rossmann-like Domain"/>
    <property type="match status" value="1"/>
</dbReference>
<evidence type="ECO:0000313" key="5">
    <source>
        <dbReference type="EMBL" id="TCC96871.1"/>
    </source>
</evidence>
<sequence>MKGLAGKVAIVTGGSSGIGRACVERLCSEGVSVTFSGISAAGIKTEQELAERGFAVQFLQGDMADEAFCKSLVAAAVSKWGSLHFLVNNAFSFVSKGTDVTREDWDRVMHAGPVAYGTMAKYAAPHMSAGGAIVNVSSISAHIAQPGRWTYNAAKGAVTQLTKCMAMDLAPNIRVNAVSPAWIWTKEVEKAAIGGRDKWEPVWGKFHLLRRLGEVEECSGPIAFLLSDEASFISGADLYIDGGYLTMGGEGLGETSSFAGSL</sequence>
<dbReference type="PANTHER" id="PTHR24321">
    <property type="entry name" value="DEHYDROGENASES, SHORT CHAIN"/>
    <property type="match status" value="1"/>
</dbReference>
<keyword evidence="6" id="KW-1185">Reference proteome</keyword>
<dbReference type="PANTHER" id="PTHR24321:SF8">
    <property type="entry name" value="ESTRADIOL 17-BETA-DEHYDROGENASE 8-RELATED"/>
    <property type="match status" value="1"/>
</dbReference>
<dbReference type="CDD" id="cd05233">
    <property type="entry name" value="SDR_c"/>
    <property type="match status" value="1"/>
</dbReference>
<comment type="caution">
    <text evidence="5">The sequence shown here is derived from an EMBL/GenBank/DDBJ whole genome shotgun (WGS) entry which is preliminary data.</text>
</comment>
<dbReference type="FunFam" id="3.40.50.720:FF:000084">
    <property type="entry name" value="Short-chain dehydrogenase reductase"/>
    <property type="match status" value="1"/>
</dbReference>
<name>A0A4R0N9K2_9SPHI</name>
<gene>
    <name evidence="5" type="ORF">EZ437_21035</name>
</gene>
<dbReference type="RefSeq" id="WP_131598105.1">
    <property type="nucleotide sequence ID" value="NZ_SJSL01000010.1"/>
</dbReference>
<proteinExistence type="inferred from homology"/>
<dbReference type="InterPro" id="IPR002347">
    <property type="entry name" value="SDR_fam"/>
</dbReference>
<evidence type="ECO:0000259" key="4">
    <source>
        <dbReference type="SMART" id="SM00822"/>
    </source>
</evidence>
<dbReference type="PRINTS" id="PR00081">
    <property type="entry name" value="GDHRDH"/>
</dbReference>
<dbReference type="SUPFAM" id="SSF51735">
    <property type="entry name" value="NAD(P)-binding Rossmann-fold domains"/>
    <property type="match status" value="1"/>
</dbReference>
<evidence type="ECO:0000313" key="6">
    <source>
        <dbReference type="Proteomes" id="UP000293347"/>
    </source>
</evidence>
<dbReference type="InterPro" id="IPR020904">
    <property type="entry name" value="Sc_DH/Rdtase_CS"/>
</dbReference>
<keyword evidence="2" id="KW-0560">Oxidoreductase</keyword>
<dbReference type="PRINTS" id="PR00080">
    <property type="entry name" value="SDRFAMILY"/>
</dbReference>
<comment type="similarity">
    <text evidence="1">Belongs to the short-chain dehydrogenases/reductases (SDR) family.</text>
</comment>
<dbReference type="Proteomes" id="UP000293347">
    <property type="component" value="Unassembled WGS sequence"/>
</dbReference>
<reference evidence="5 6" key="1">
    <citation type="submission" date="2019-02" db="EMBL/GenBank/DDBJ databases">
        <title>Pedobacter sp. RP-1-14 sp. nov., isolated from Arctic soil.</title>
        <authorList>
            <person name="Dahal R.H."/>
        </authorList>
    </citation>
    <scope>NUCLEOTIDE SEQUENCE [LARGE SCALE GENOMIC DNA]</scope>
    <source>
        <strain evidence="5 6">RP-1-14</strain>
    </source>
</reference>
<evidence type="ECO:0000256" key="3">
    <source>
        <dbReference type="ARBA" id="ARBA00023027"/>
    </source>
</evidence>
<dbReference type="Pfam" id="PF13561">
    <property type="entry name" value="adh_short_C2"/>
    <property type="match status" value="1"/>
</dbReference>
<dbReference type="SMART" id="SM00822">
    <property type="entry name" value="PKS_KR"/>
    <property type="match status" value="1"/>
</dbReference>
<protein>
    <submittedName>
        <fullName evidence="5">SDR family oxidoreductase</fullName>
    </submittedName>
</protein>
<dbReference type="PROSITE" id="PS00061">
    <property type="entry name" value="ADH_SHORT"/>
    <property type="match status" value="1"/>
</dbReference>
<dbReference type="AlphaFoldDB" id="A0A4R0N9K2"/>
<accession>A0A4R0N9K2</accession>
<dbReference type="GO" id="GO:0016491">
    <property type="term" value="F:oxidoreductase activity"/>
    <property type="evidence" value="ECO:0007669"/>
    <property type="project" value="UniProtKB-KW"/>
</dbReference>
<keyword evidence="3" id="KW-0520">NAD</keyword>
<dbReference type="OrthoDB" id="597477at2"/>
<dbReference type="EMBL" id="SJSL01000010">
    <property type="protein sequence ID" value="TCC96871.1"/>
    <property type="molecule type" value="Genomic_DNA"/>
</dbReference>
<feature type="domain" description="Ketoreductase" evidence="4">
    <location>
        <begin position="7"/>
        <end position="176"/>
    </location>
</feature>
<evidence type="ECO:0000256" key="1">
    <source>
        <dbReference type="ARBA" id="ARBA00006484"/>
    </source>
</evidence>
<dbReference type="InterPro" id="IPR036291">
    <property type="entry name" value="NAD(P)-bd_dom_sf"/>
</dbReference>